<feature type="region of interest" description="Disordered" evidence="1">
    <location>
        <begin position="54"/>
        <end position="137"/>
    </location>
</feature>
<sequence>MIFPPPPDTLDGWCLGRLTVYRQVQRLAAADADRVPHLTLVGACLLPADAMPGQHPAIRGQAQADSDGQSVTIEEPADLSGAGAATDETKGIPTLHQRSVVGHDRGRGQDLYGRSERQRGRGGAPKYHQAVLLNPEP</sequence>
<proteinExistence type="predicted"/>
<dbReference type="EMBL" id="CH473979">
    <property type="protein sequence ID" value="EDM08128.1"/>
    <property type="molecule type" value="Genomic_DNA"/>
</dbReference>
<name>A6J8V7_RAT</name>
<gene>
    <name evidence="2" type="ORF">rCG_53984</name>
</gene>
<evidence type="ECO:0000313" key="2">
    <source>
        <dbReference type="EMBL" id="EDM08128.1"/>
    </source>
</evidence>
<protein>
    <submittedName>
        <fullName evidence="2">RCG53984</fullName>
    </submittedName>
</protein>
<reference evidence="2 3" key="1">
    <citation type="submission" date="2005-09" db="EMBL/GenBank/DDBJ databases">
        <authorList>
            <person name="Mural R.J."/>
            <person name="Li P.W."/>
            <person name="Adams M.D."/>
            <person name="Amanatides P.G."/>
            <person name="Baden-Tillson H."/>
            <person name="Barnstead M."/>
            <person name="Chin S.H."/>
            <person name="Dew I."/>
            <person name="Evans C.A."/>
            <person name="Ferriera S."/>
            <person name="Flanigan M."/>
            <person name="Fosler C."/>
            <person name="Glodek A."/>
            <person name="Gu Z."/>
            <person name="Holt R.A."/>
            <person name="Jennings D."/>
            <person name="Kraft C.L."/>
            <person name="Lu F."/>
            <person name="Nguyen T."/>
            <person name="Nusskern D.R."/>
            <person name="Pfannkoch C.M."/>
            <person name="Sitter C."/>
            <person name="Sutton G.G."/>
            <person name="Venter J.C."/>
            <person name="Wang Z."/>
            <person name="Woodage T."/>
            <person name="Zheng X.H."/>
            <person name="Zhong F."/>
        </authorList>
    </citation>
    <scope>NUCLEOTIDE SEQUENCE [LARGE SCALE GENOMIC DNA]</scope>
    <source>
        <strain>BN</strain>
        <strain evidence="3">Sprague-Dawley</strain>
    </source>
</reference>
<feature type="compositionally biased region" description="Polar residues" evidence="1">
    <location>
        <begin position="63"/>
        <end position="72"/>
    </location>
</feature>
<dbReference type="Proteomes" id="UP000234681">
    <property type="component" value="Chromosome 1"/>
</dbReference>
<organism evidence="2 3">
    <name type="scientific">Rattus norvegicus</name>
    <name type="common">Rat</name>
    <dbReference type="NCBI Taxonomy" id="10116"/>
    <lineage>
        <taxon>Eukaryota</taxon>
        <taxon>Metazoa</taxon>
        <taxon>Chordata</taxon>
        <taxon>Craniata</taxon>
        <taxon>Vertebrata</taxon>
        <taxon>Euteleostomi</taxon>
        <taxon>Mammalia</taxon>
        <taxon>Eutheria</taxon>
        <taxon>Euarchontoglires</taxon>
        <taxon>Glires</taxon>
        <taxon>Rodentia</taxon>
        <taxon>Myomorpha</taxon>
        <taxon>Muroidea</taxon>
        <taxon>Muridae</taxon>
        <taxon>Murinae</taxon>
        <taxon>Rattus</taxon>
    </lineage>
</organism>
<evidence type="ECO:0000313" key="3">
    <source>
        <dbReference type="Proteomes" id="UP000234681"/>
    </source>
</evidence>
<evidence type="ECO:0000256" key="1">
    <source>
        <dbReference type="SAM" id="MobiDB-lite"/>
    </source>
</evidence>
<accession>A6J8V7</accession>
<dbReference type="AlphaFoldDB" id="A6J8V7"/>
<feature type="compositionally biased region" description="Basic and acidic residues" evidence="1">
    <location>
        <begin position="101"/>
        <end position="119"/>
    </location>
</feature>